<gene>
    <name evidence="1" type="ORF">MHI_LOCUS341212</name>
</gene>
<dbReference type="EMBL" id="CAJDYZ010005853">
    <property type="protein sequence ID" value="CAD1472841.1"/>
    <property type="molecule type" value="Genomic_DNA"/>
</dbReference>
<organism evidence="1 2">
    <name type="scientific">Heterotrigona itama</name>
    <dbReference type="NCBI Taxonomy" id="395501"/>
    <lineage>
        <taxon>Eukaryota</taxon>
        <taxon>Metazoa</taxon>
        <taxon>Ecdysozoa</taxon>
        <taxon>Arthropoda</taxon>
        <taxon>Hexapoda</taxon>
        <taxon>Insecta</taxon>
        <taxon>Pterygota</taxon>
        <taxon>Neoptera</taxon>
        <taxon>Endopterygota</taxon>
        <taxon>Hymenoptera</taxon>
        <taxon>Apocrita</taxon>
        <taxon>Aculeata</taxon>
        <taxon>Apoidea</taxon>
        <taxon>Anthophila</taxon>
        <taxon>Apidae</taxon>
        <taxon>Heterotrigona</taxon>
    </lineage>
</organism>
<sequence length="175" mass="20228">MNCESSYNKQLQNVWCRVNLLLIMKSNAKQSGGNLYPRYLADYEALVDRLVELHTFASLPSVLLIDDFDAYTTNYKESAVSQDIHLARTCSLILDTMNSCARILKTDVYVCAWSFSAMKDICPYTIYFINIWNVTDDEESKTILLQKYTQTVPTEQCPIYRYCKLEDGTRVLKQI</sequence>
<protein>
    <submittedName>
        <fullName evidence="1">Uncharacterized protein</fullName>
    </submittedName>
</protein>
<evidence type="ECO:0000313" key="2">
    <source>
        <dbReference type="Proteomes" id="UP000752696"/>
    </source>
</evidence>
<comment type="caution">
    <text evidence="1">The sequence shown here is derived from an EMBL/GenBank/DDBJ whole genome shotgun (WGS) entry which is preliminary data.</text>
</comment>
<name>A0A6V7H241_9HYME</name>
<dbReference type="OrthoDB" id="67296at2759"/>
<reference evidence="1" key="1">
    <citation type="submission" date="2020-07" db="EMBL/GenBank/DDBJ databases">
        <authorList>
            <person name="Nazaruddin N."/>
        </authorList>
    </citation>
    <scope>NUCLEOTIDE SEQUENCE</scope>
</reference>
<accession>A0A6V7H241</accession>
<proteinExistence type="predicted"/>
<keyword evidence="2" id="KW-1185">Reference proteome</keyword>
<dbReference type="AlphaFoldDB" id="A0A6V7H241"/>
<evidence type="ECO:0000313" key="1">
    <source>
        <dbReference type="EMBL" id="CAD1472841.1"/>
    </source>
</evidence>
<feature type="non-terminal residue" evidence="1">
    <location>
        <position position="175"/>
    </location>
</feature>
<dbReference type="Proteomes" id="UP000752696">
    <property type="component" value="Unassembled WGS sequence"/>
</dbReference>